<evidence type="ECO:0000256" key="1">
    <source>
        <dbReference type="SAM" id="MobiDB-lite"/>
    </source>
</evidence>
<gene>
    <name evidence="2" type="ORF">GCM10022419_106320</name>
</gene>
<protein>
    <recommendedName>
        <fullName evidence="4">DUF1963 domain-containing protein</fullName>
    </recommendedName>
</protein>
<reference evidence="3" key="1">
    <citation type="journal article" date="2019" name="Int. J. Syst. Evol. Microbiol.">
        <title>The Global Catalogue of Microorganisms (GCM) 10K type strain sequencing project: providing services to taxonomists for standard genome sequencing and annotation.</title>
        <authorList>
            <consortium name="The Broad Institute Genomics Platform"/>
            <consortium name="The Broad Institute Genome Sequencing Center for Infectious Disease"/>
            <person name="Wu L."/>
            <person name="Ma J."/>
        </authorList>
    </citation>
    <scope>NUCLEOTIDE SEQUENCE [LARGE SCALE GENOMIC DNA]</scope>
    <source>
        <strain evidence="3">JCM 17326</strain>
    </source>
</reference>
<feature type="region of interest" description="Disordered" evidence="1">
    <location>
        <begin position="294"/>
        <end position="315"/>
    </location>
</feature>
<dbReference type="EMBL" id="BAABDQ010000039">
    <property type="protein sequence ID" value="GAA3604339.1"/>
    <property type="molecule type" value="Genomic_DNA"/>
</dbReference>
<dbReference type="RefSeq" id="WP_345574119.1">
    <property type="nucleotide sequence ID" value="NZ_BAABDQ010000039.1"/>
</dbReference>
<proteinExistence type="predicted"/>
<sequence>MNNTPITPPRPFDVTAVFPQLAPLARTATRLHPRTGSPSPQDSSIGGPLLWPADEPWPHCDGPHVVDGMNLALSPADVRLERRIRAVSRGRSLTPQEQETLERIRPPREYPLKLAVAPYEGSIAMLPVAQLYIRDVPDLHTPEGADLLQVLWCPFDHPIMPKTALFWRSAATVTDILTTPPEPPAMQFDGYLPEPCLLNPEQVTDYPDHLELSKELQKQLGNWSVWQAADTAVDSAYASYPQEFYDSELAGAPGWKVGGWPRWGATDPAPRLCPACNSDMDALLTIATFEGDDGSSWLPHEEPADGPPTGFDHFESRQPTAVQIGSGYDQQLYVCPAAPEHPHSELMH</sequence>
<name>A0ABP6ZB76_9ACTN</name>
<keyword evidence="3" id="KW-1185">Reference proteome</keyword>
<dbReference type="Proteomes" id="UP001500630">
    <property type="component" value="Unassembled WGS sequence"/>
</dbReference>
<comment type="caution">
    <text evidence="2">The sequence shown here is derived from an EMBL/GenBank/DDBJ whole genome shotgun (WGS) entry which is preliminary data.</text>
</comment>
<dbReference type="Gene3D" id="2.30.320.10">
    <property type="entry name" value="YwqG-like"/>
    <property type="match status" value="1"/>
</dbReference>
<evidence type="ECO:0000313" key="2">
    <source>
        <dbReference type="EMBL" id="GAA3604339.1"/>
    </source>
</evidence>
<accession>A0ABP6ZB76</accession>
<evidence type="ECO:0008006" key="4">
    <source>
        <dbReference type="Google" id="ProtNLM"/>
    </source>
</evidence>
<organism evidence="2 3">
    <name type="scientific">Nonomuraea rosea</name>
    <dbReference type="NCBI Taxonomy" id="638574"/>
    <lineage>
        <taxon>Bacteria</taxon>
        <taxon>Bacillati</taxon>
        <taxon>Actinomycetota</taxon>
        <taxon>Actinomycetes</taxon>
        <taxon>Streptosporangiales</taxon>
        <taxon>Streptosporangiaceae</taxon>
        <taxon>Nonomuraea</taxon>
    </lineage>
</organism>
<evidence type="ECO:0000313" key="3">
    <source>
        <dbReference type="Proteomes" id="UP001500630"/>
    </source>
</evidence>